<comment type="caution">
    <text evidence="1">The sequence shown here is derived from an EMBL/GenBank/DDBJ whole genome shotgun (WGS) entry which is preliminary data.</text>
</comment>
<evidence type="ECO:0008006" key="2">
    <source>
        <dbReference type="Google" id="ProtNLM"/>
    </source>
</evidence>
<dbReference type="Gene3D" id="3.30.70.600">
    <property type="entry name" value="Ribosomal protein S10 domain"/>
    <property type="match status" value="1"/>
</dbReference>
<dbReference type="SUPFAM" id="SSF54999">
    <property type="entry name" value="Ribosomal protein S10"/>
    <property type="match status" value="1"/>
</dbReference>
<organism evidence="1">
    <name type="scientific">marine sediment metagenome</name>
    <dbReference type="NCBI Taxonomy" id="412755"/>
    <lineage>
        <taxon>unclassified sequences</taxon>
        <taxon>metagenomes</taxon>
        <taxon>ecological metagenomes</taxon>
    </lineage>
</organism>
<feature type="non-terminal residue" evidence="1">
    <location>
        <position position="1"/>
    </location>
</feature>
<dbReference type="EMBL" id="BARV01004069">
    <property type="protein sequence ID" value="GAI15123.1"/>
    <property type="molecule type" value="Genomic_DNA"/>
</dbReference>
<evidence type="ECO:0000313" key="1">
    <source>
        <dbReference type="EMBL" id="GAI15123.1"/>
    </source>
</evidence>
<dbReference type="AlphaFoldDB" id="X1L7V5"/>
<proteinExistence type="predicted"/>
<protein>
    <recommendedName>
        <fullName evidence="2">Ribosomal protein S10 domain-containing protein</fullName>
    </recommendedName>
</protein>
<gene>
    <name evidence="1" type="ORF">S06H3_09297</name>
</gene>
<accession>X1L7V5</accession>
<name>X1L7V5_9ZZZZ</name>
<sequence>IDIKEPSVKTVDKLMDLDLPGGVDIEVKT</sequence>
<reference evidence="1" key="1">
    <citation type="journal article" date="2014" name="Front. Microbiol.">
        <title>High frequency of phylogenetically diverse reductive dehalogenase-homologous genes in deep subseafloor sedimentary metagenomes.</title>
        <authorList>
            <person name="Kawai M."/>
            <person name="Futagami T."/>
            <person name="Toyoda A."/>
            <person name="Takaki Y."/>
            <person name="Nishi S."/>
            <person name="Hori S."/>
            <person name="Arai W."/>
            <person name="Tsubouchi T."/>
            <person name="Morono Y."/>
            <person name="Uchiyama I."/>
            <person name="Ito T."/>
            <person name="Fujiyama A."/>
            <person name="Inagaki F."/>
            <person name="Takami H."/>
        </authorList>
    </citation>
    <scope>NUCLEOTIDE SEQUENCE</scope>
    <source>
        <strain evidence="1">Expedition CK06-06</strain>
    </source>
</reference>
<dbReference type="InterPro" id="IPR036838">
    <property type="entry name" value="Ribosomal_uS10_dom_sf"/>
</dbReference>